<dbReference type="PROSITE" id="PS50005">
    <property type="entry name" value="TPR"/>
    <property type="match status" value="2"/>
</dbReference>
<feature type="DNA-binding region" description="OmpR/PhoB-type" evidence="5">
    <location>
        <begin position="1"/>
        <end position="94"/>
    </location>
</feature>
<dbReference type="SMART" id="SM00028">
    <property type="entry name" value="TPR"/>
    <property type="match status" value="10"/>
</dbReference>
<gene>
    <name evidence="8" type="ORF">ACFPUY_40305</name>
</gene>
<accession>A0ABW1C9L2</accession>
<dbReference type="InterPro" id="IPR001867">
    <property type="entry name" value="OmpR/PhoB-type_DNA-bd"/>
</dbReference>
<dbReference type="CDD" id="cd15831">
    <property type="entry name" value="BTAD"/>
    <property type="match status" value="1"/>
</dbReference>
<dbReference type="RefSeq" id="WP_219549634.1">
    <property type="nucleotide sequence ID" value="NZ_JAHKRN010000049.1"/>
</dbReference>
<dbReference type="SMART" id="SM00862">
    <property type="entry name" value="Trans_reg_C"/>
    <property type="match status" value="1"/>
</dbReference>
<dbReference type="EMBL" id="JBHSNW010000033">
    <property type="protein sequence ID" value="MFC5821366.1"/>
    <property type="molecule type" value="Genomic_DNA"/>
</dbReference>
<dbReference type="SMART" id="SM00382">
    <property type="entry name" value="AAA"/>
    <property type="match status" value="1"/>
</dbReference>
<dbReference type="InterPro" id="IPR019734">
    <property type="entry name" value="TPR_rpt"/>
</dbReference>
<feature type="repeat" description="TPR" evidence="4">
    <location>
        <begin position="731"/>
        <end position="764"/>
    </location>
</feature>
<evidence type="ECO:0000313" key="8">
    <source>
        <dbReference type="EMBL" id="MFC5821366.1"/>
    </source>
</evidence>
<evidence type="ECO:0000259" key="7">
    <source>
        <dbReference type="PROSITE" id="PS51755"/>
    </source>
</evidence>
<sequence length="1057" mass="114612">MRRKGARVLLLGPLEVVVDGRAVRLTGRQRALLAGLLLDAGRVVSVERLAGRLWGEDLPPSAAARVRALIAELRRALGAAEVIVTRSPGYLVPAGAVDVDADEFAALVATARREAGDGLHAEAITTYDRALELWRGDPYPDLGGPVAEAERHRLDELRTEAIEGRAEAQLAVGRHQAVIAGLTRVVAEQPLRERPHGLLMLALHRGGRLPEALRVYREFRDRLVRELGVEPGRDLQSLHQSILEEDPAARPAPVPRQLPPDTGRFVGREAELPRMDAGRVTLLVGPAGVGKTALALHWAHRRAGLFPDGQLFLDLRGFDRRAPMPPSEALPLLLQGLGQAAKDIPVELDAQIALYRSLLAGRRVLLVLDDVAEPDQIRPLLPGDPGCRVVITSRHRLGGLVALDGVERLTLGVLEPGEALRLISAGVGEERLRREPEAARELVALCDHSPLALSIAVSWIGDHEHRRIADYVRELAERGRLVRLRVDGDESVAVRAALDLSYRALPAPAQRVFRLLGLARGAGISAAAVAALAGTDRERAEVLLGTAARIHLIEEIGPRRFAAHDLVGEYAAQRALAEDSEAEREAAVRRLFDHYLSTTVDALAVAGFEVPETPGQDATAFATAAQALGWLDTEWDNLTGVIASGARPYAWLLAEAMTDVLQHRRTRAEWLRLAETALAAAERDGDLRGQAAMCYSIGRARLLTADLKGAMGFLERAQELCRLAGWSQGEASVLQSRGVVLKQLGEPRRAIPLYQRAVEIHRELGSVRGEARGLNNLASANLMLARLDRAEECLLACLALTERSGDTHLRTLTLVNLALVRQKQARLADALAYLEEALALAQAAGLRYAEAVTYETFGWVHRDAGRHERAIDAFTRALGIAEEVENRRCQIASLTGTAAVETELGRTDDALAHLDAAARLAERTGTDLDEVLLERAGAHFRQGRYEDARKEAGQALERALTANPLNLPRAHVLLAAVHLAAGDGEECVRACERAISLARRSGQRLQYARALTILGHARSREGDDGQAARLWTRAHALFTAIGAPDRSETAALLGSRT</sequence>
<keyword evidence="1" id="KW-0805">Transcription regulation</keyword>
<dbReference type="PANTHER" id="PTHR35807">
    <property type="entry name" value="TRANSCRIPTIONAL REGULATOR REDD-RELATED"/>
    <property type="match status" value="1"/>
</dbReference>
<feature type="region of interest" description="Disordered" evidence="6">
    <location>
        <begin position="244"/>
        <end position="264"/>
    </location>
</feature>
<feature type="repeat" description="TPR" evidence="4">
    <location>
        <begin position="851"/>
        <end position="884"/>
    </location>
</feature>
<dbReference type="InterPro" id="IPR002182">
    <property type="entry name" value="NB-ARC"/>
</dbReference>
<keyword evidence="3" id="KW-0804">Transcription</keyword>
<evidence type="ECO:0000256" key="1">
    <source>
        <dbReference type="ARBA" id="ARBA00023015"/>
    </source>
</evidence>
<reference evidence="9" key="1">
    <citation type="journal article" date="2019" name="Int. J. Syst. Evol. Microbiol.">
        <title>The Global Catalogue of Microorganisms (GCM) 10K type strain sequencing project: providing services to taxonomists for standard genome sequencing and annotation.</title>
        <authorList>
            <consortium name="The Broad Institute Genomics Platform"/>
            <consortium name="The Broad Institute Genome Sequencing Center for Infectious Disease"/>
            <person name="Wu L."/>
            <person name="Ma J."/>
        </authorList>
    </citation>
    <scope>NUCLEOTIDE SEQUENCE [LARGE SCALE GENOMIC DNA]</scope>
    <source>
        <strain evidence="9">CGMCC 4.7106</strain>
    </source>
</reference>
<evidence type="ECO:0000256" key="2">
    <source>
        <dbReference type="ARBA" id="ARBA00023125"/>
    </source>
</evidence>
<dbReference type="Proteomes" id="UP001596096">
    <property type="component" value="Unassembled WGS sequence"/>
</dbReference>
<evidence type="ECO:0000256" key="4">
    <source>
        <dbReference type="PROSITE-ProRule" id="PRU00339"/>
    </source>
</evidence>
<evidence type="ECO:0000256" key="5">
    <source>
        <dbReference type="PROSITE-ProRule" id="PRU01091"/>
    </source>
</evidence>
<proteinExistence type="predicted"/>
<keyword evidence="9" id="KW-1185">Reference proteome</keyword>
<dbReference type="InterPro" id="IPR003593">
    <property type="entry name" value="AAA+_ATPase"/>
</dbReference>
<dbReference type="Pfam" id="PF13424">
    <property type="entry name" value="TPR_12"/>
    <property type="match status" value="3"/>
</dbReference>
<name>A0ABW1C9L2_9ACTN</name>
<dbReference type="InterPro" id="IPR051677">
    <property type="entry name" value="AfsR-DnrI-RedD_regulator"/>
</dbReference>
<keyword evidence="4" id="KW-0802">TPR repeat</keyword>
<dbReference type="Pfam" id="PF00931">
    <property type="entry name" value="NB-ARC"/>
    <property type="match status" value="1"/>
</dbReference>
<protein>
    <submittedName>
        <fullName evidence="8">BTAD domain-containing putative transcriptional regulator</fullName>
    </submittedName>
</protein>
<evidence type="ECO:0000256" key="6">
    <source>
        <dbReference type="SAM" id="MobiDB-lite"/>
    </source>
</evidence>
<organism evidence="8 9">
    <name type="scientific">Nonomuraea harbinensis</name>
    <dbReference type="NCBI Taxonomy" id="1286938"/>
    <lineage>
        <taxon>Bacteria</taxon>
        <taxon>Bacillati</taxon>
        <taxon>Actinomycetota</taxon>
        <taxon>Actinomycetes</taxon>
        <taxon>Streptosporangiales</taxon>
        <taxon>Streptosporangiaceae</taxon>
        <taxon>Nonomuraea</taxon>
    </lineage>
</organism>
<feature type="domain" description="OmpR/PhoB-type" evidence="7">
    <location>
        <begin position="1"/>
        <end position="94"/>
    </location>
</feature>
<comment type="caution">
    <text evidence="8">The sequence shown here is derived from an EMBL/GenBank/DDBJ whole genome shotgun (WGS) entry which is preliminary data.</text>
</comment>
<dbReference type="InterPro" id="IPR005158">
    <property type="entry name" value="BTAD"/>
</dbReference>
<evidence type="ECO:0000313" key="9">
    <source>
        <dbReference type="Proteomes" id="UP001596096"/>
    </source>
</evidence>
<keyword evidence="2 5" id="KW-0238">DNA-binding</keyword>
<dbReference type="PROSITE" id="PS51755">
    <property type="entry name" value="OMPR_PHOB"/>
    <property type="match status" value="1"/>
</dbReference>
<dbReference type="PANTHER" id="PTHR35807:SF1">
    <property type="entry name" value="TRANSCRIPTIONAL REGULATOR REDD"/>
    <property type="match status" value="1"/>
</dbReference>
<dbReference type="Pfam" id="PF03704">
    <property type="entry name" value="BTAD"/>
    <property type="match status" value="1"/>
</dbReference>
<evidence type="ECO:0000256" key="3">
    <source>
        <dbReference type="ARBA" id="ARBA00023163"/>
    </source>
</evidence>
<dbReference type="Pfam" id="PF00486">
    <property type="entry name" value="Trans_reg_C"/>
    <property type="match status" value="1"/>
</dbReference>
<dbReference type="SMART" id="SM01043">
    <property type="entry name" value="BTAD"/>
    <property type="match status" value="1"/>
</dbReference>